<reference evidence="2" key="1">
    <citation type="journal article" date="2019" name="Int. J. Syst. Evol. Microbiol.">
        <title>The Global Catalogue of Microorganisms (GCM) 10K type strain sequencing project: providing services to taxonomists for standard genome sequencing and annotation.</title>
        <authorList>
            <consortium name="The Broad Institute Genomics Platform"/>
            <consortium name="The Broad Institute Genome Sequencing Center for Infectious Disease"/>
            <person name="Wu L."/>
            <person name="Ma J."/>
        </authorList>
    </citation>
    <scope>NUCLEOTIDE SEQUENCE [LARGE SCALE GENOMIC DNA]</scope>
    <source>
        <strain evidence="2">CCUG 62221</strain>
    </source>
</reference>
<protein>
    <submittedName>
        <fullName evidence="1">Uncharacterized protein</fullName>
    </submittedName>
</protein>
<name>A0ABW3WMC6_9FLAO</name>
<keyword evidence="2" id="KW-1185">Reference proteome</keyword>
<evidence type="ECO:0000313" key="2">
    <source>
        <dbReference type="Proteomes" id="UP001597241"/>
    </source>
</evidence>
<accession>A0ABW3WMC6</accession>
<dbReference type="RefSeq" id="WP_386807758.1">
    <property type="nucleotide sequence ID" value="NZ_JBHTMV010000003.1"/>
</dbReference>
<dbReference type="Proteomes" id="UP001597241">
    <property type="component" value="Unassembled WGS sequence"/>
</dbReference>
<proteinExistence type="predicted"/>
<organism evidence="1 2">
    <name type="scientific">Lutibacter holmesii</name>
    <dbReference type="NCBI Taxonomy" id="1137985"/>
    <lineage>
        <taxon>Bacteria</taxon>
        <taxon>Pseudomonadati</taxon>
        <taxon>Bacteroidota</taxon>
        <taxon>Flavobacteriia</taxon>
        <taxon>Flavobacteriales</taxon>
        <taxon>Flavobacteriaceae</taxon>
        <taxon>Lutibacter</taxon>
    </lineage>
</organism>
<gene>
    <name evidence="1" type="ORF">ACFQ5N_03400</name>
</gene>
<sequence length="140" mass="15405">MKRITPEEAKELNQNFVKTRSKKLNKIVEEEEGHPHEKDAISSWFSLDEIKEYIAYVEKQGKEKGIDINGLRVYFGSYGAKDKKTANKGLSTVFFVPTKARVGAKLKGELVSVDGNADVDGIDGMNSGGLGQPPSATYPQ</sequence>
<comment type="caution">
    <text evidence="1">The sequence shown here is derived from an EMBL/GenBank/DDBJ whole genome shotgun (WGS) entry which is preliminary data.</text>
</comment>
<evidence type="ECO:0000313" key="1">
    <source>
        <dbReference type="EMBL" id="MFD1292873.1"/>
    </source>
</evidence>
<dbReference type="EMBL" id="JBHTMV010000003">
    <property type="protein sequence ID" value="MFD1292873.1"/>
    <property type="molecule type" value="Genomic_DNA"/>
</dbReference>